<keyword evidence="1" id="KW-1133">Transmembrane helix</keyword>
<sequence length="62" mass="5838">MRPAAATVVGDAVFSRASAGAAVAVMAALEGSEVTAGPDGGVPVAVAVLVTAPALMSAWVTA</sequence>
<evidence type="ECO:0000256" key="1">
    <source>
        <dbReference type="SAM" id="Phobius"/>
    </source>
</evidence>
<name>A0ABP6L1M8_9ACTN</name>
<keyword evidence="1" id="KW-0812">Transmembrane</keyword>
<protein>
    <submittedName>
        <fullName evidence="2">Uncharacterized protein</fullName>
    </submittedName>
</protein>
<keyword evidence="1" id="KW-0472">Membrane</keyword>
<keyword evidence="3" id="KW-1185">Reference proteome</keyword>
<dbReference type="Proteomes" id="UP001499930">
    <property type="component" value="Unassembled WGS sequence"/>
</dbReference>
<accession>A0ABP6L1M8</accession>
<feature type="transmembrane region" description="Helical" evidence="1">
    <location>
        <begin position="40"/>
        <end position="60"/>
    </location>
</feature>
<comment type="caution">
    <text evidence="2">The sequence shown here is derived from an EMBL/GenBank/DDBJ whole genome shotgun (WGS) entry which is preliminary data.</text>
</comment>
<reference evidence="3" key="1">
    <citation type="journal article" date="2019" name="Int. J. Syst. Evol. Microbiol.">
        <title>The Global Catalogue of Microorganisms (GCM) 10K type strain sequencing project: providing services to taxonomists for standard genome sequencing and annotation.</title>
        <authorList>
            <consortium name="The Broad Institute Genomics Platform"/>
            <consortium name="The Broad Institute Genome Sequencing Center for Infectious Disease"/>
            <person name="Wu L."/>
            <person name="Ma J."/>
        </authorList>
    </citation>
    <scope>NUCLEOTIDE SEQUENCE [LARGE SCALE GENOMIC DNA]</scope>
    <source>
        <strain evidence="3">JCM 3106</strain>
    </source>
</reference>
<gene>
    <name evidence="2" type="ORF">GCM10017559_60210</name>
</gene>
<dbReference type="EMBL" id="BAAAWD010000015">
    <property type="protein sequence ID" value="GAA3026273.1"/>
    <property type="molecule type" value="Genomic_DNA"/>
</dbReference>
<proteinExistence type="predicted"/>
<evidence type="ECO:0000313" key="3">
    <source>
        <dbReference type="Proteomes" id="UP001499930"/>
    </source>
</evidence>
<evidence type="ECO:0000313" key="2">
    <source>
        <dbReference type="EMBL" id="GAA3026273.1"/>
    </source>
</evidence>
<organism evidence="2 3">
    <name type="scientific">Streptosporangium longisporum</name>
    <dbReference type="NCBI Taxonomy" id="46187"/>
    <lineage>
        <taxon>Bacteria</taxon>
        <taxon>Bacillati</taxon>
        <taxon>Actinomycetota</taxon>
        <taxon>Actinomycetes</taxon>
        <taxon>Streptosporangiales</taxon>
        <taxon>Streptosporangiaceae</taxon>
        <taxon>Streptosporangium</taxon>
    </lineage>
</organism>